<sequence length="65" mass="7256">MVPNLPTNFSQFCSSGCERNLGTNKLNGSLPKSFLNLTSLDELLLYENCFSGDLLPFKMNNLQIL</sequence>
<dbReference type="EMBL" id="JACXVP010000002">
    <property type="protein sequence ID" value="KAG5622290.1"/>
    <property type="molecule type" value="Genomic_DNA"/>
</dbReference>
<protein>
    <recommendedName>
        <fullName evidence="3">Non-specific serine/threonine protein kinase</fullName>
    </recommendedName>
</protein>
<keyword evidence="2" id="KW-1185">Reference proteome</keyword>
<accession>A0A9J6ADR6</accession>
<dbReference type="InterPro" id="IPR032675">
    <property type="entry name" value="LRR_dom_sf"/>
</dbReference>
<evidence type="ECO:0008006" key="3">
    <source>
        <dbReference type="Google" id="ProtNLM"/>
    </source>
</evidence>
<dbReference type="SUPFAM" id="SSF52058">
    <property type="entry name" value="L domain-like"/>
    <property type="match status" value="1"/>
</dbReference>
<dbReference type="OrthoDB" id="1939111at2759"/>
<organism evidence="1 2">
    <name type="scientific">Solanum commersonii</name>
    <name type="common">Commerson's wild potato</name>
    <name type="synonym">Commerson's nightshade</name>
    <dbReference type="NCBI Taxonomy" id="4109"/>
    <lineage>
        <taxon>Eukaryota</taxon>
        <taxon>Viridiplantae</taxon>
        <taxon>Streptophyta</taxon>
        <taxon>Embryophyta</taxon>
        <taxon>Tracheophyta</taxon>
        <taxon>Spermatophyta</taxon>
        <taxon>Magnoliopsida</taxon>
        <taxon>eudicotyledons</taxon>
        <taxon>Gunneridae</taxon>
        <taxon>Pentapetalae</taxon>
        <taxon>asterids</taxon>
        <taxon>lamiids</taxon>
        <taxon>Solanales</taxon>
        <taxon>Solanaceae</taxon>
        <taxon>Solanoideae</taxon>
        <taxon>Solaneae</taxon>
        <taxon>Solanum</taxon>
    </lineage>
</organism>
<dbReference type="AlphaFoldDB" id="A0A9J6ADR6"/>
<proteinExistence type="predicted"/>
<evidence type="ECO:0000313" key="1">
    <source>
        <dbReference type="EMBL" id="KAG5622290.1"/>
    </source>
</evidence>
<dbReference type="Proteomes" id="UP000824120">
    <property type="component" value="Chromosome 2"/>
</dbReference>
<name>A0A9J6ADR6_SOLCO</name>
<dbReference type="Gene3D" id="3.80.10.10">
    <property type="entry name" value="Ribonuclease Inhibitor"/>
    <property type="match status" value="1"/>
</dbReference>
<gene>
    <name evidence="1" type="ORF">H5410_007508</name>
</gene>
<evidence type="ECO:0000313" key="2">
    <source>
        <dbReference type="Proteomes" id="UP000824120"/>
    </source>
</evidence>
<comment type="caution">
    <text evidence="1">The sequence shown here is derived from an EMBL/GenBank/DDBJ whole genome shotgun (WGS) entry which is preliminary data.</text>
</comment>
<reference evidence="1 2" key="1">
    <citation type="submission" date="2020-09" db="EMBL/GenBank/DDBJ databases">
        <title>De no assembly of potato wild relative species, Solanum commersonii.</title>
        <authorList>
            <person name="Cho K."/>
        </authorList>
    </citation>
    <scope>NUCLEOTIDE SEQUENCE [LARGE SCALE GENOMIC DNA]</scope>
    <source>
        <strain evidence="1">LZ3.2</strain>
        <tissue evidence="1">Leaf</tissue>
    </source>
</reference>